<dbReference type="AlphaFoldDB" id="A0A024TBT0"/>
<evidence type="ECO:0000313" key="1">
    <source>
        <dbReference type="EMBL" id="ETV90802.1"/>
    </source>
</evidence>
<proteinExistence type="predicted"/>
<dbReference type="EMBL" id="KI914022">
    <property type="protein sequence ID" value="ETV90802.1"/>
    <property type="molecule type" value="Genomic_DNA"/>
</dbReference>
<organism evidence="1">
    <name type="scientific">Aphanomyces invadans</name>
    <dbReference type="NCBI Taxonomy" id="157072"/>
    <lineage>
        <taxon>Eukaryota</taxon>
        <taxon>Sar</taxon>
        <taxon>Stramenopiles</taxon>
        <taxon>Oomycota</taxon>
        <taxon>Saprolegniomycetes</taxon>
        <taxon>Saprolegniales</taxon>
        <taxon>Verrucalvaceae</taxon>
        <taxon>Aphanomyces</taxon>
    </lineage>
</organism>
<sequence length="125" mass="14602">MARTVDDTASKPWHCCRAFECCMDHDPGRVERPTRRGALTRCSSGLAMLWPCQRVNTCSDSRVRTLRYVATSIIPLMERPWKVKRAQTLRWALAKQCHERCPLSILFVMRTIRLFKVWKGEHLVD</sequence>
<protein>
    <submittedName>
        <fullName evidence="1">Uncharacterized protein</fullName>
    </submittedName>
</protein>
<gene>
    <name evidence="1" type="ORF">H310_14471</name>
</gene>
<dbReference type="GeneID" id="20091521"/>
<accession>A0A024TBT0</accession>
<dbReference type="RefSeq" id="XP_008880559.1">
    <property type="nucleotide sequence ID" value="XM_008882337.1"/>
</dbReference>
<reference evidence="1" key="1">
    <citation type="submission" date="2013-12" db="EMBL/GenBank/DDBJ databases">
        <title>The Genome Sequence of Aphanomyces invadans NJM9701.</title>
        <authorList>
            <consortium name="The Broad Institute Genomics Platform"/>
            <person name="Russ C."/>
            <person name="Tyler B."/>
            <person name="van West P."/>
            <person name="Dieguez-Uribeondo J."/>
            <person name="Young S.K."/>
            <person name="Zeng Q."/>
            <person name="Gargeya S."/>
            <person name="Fitzgerald M."/>
            <person name="Abouelleil A."/>
            <person name="Alvarado L."/>
            <person name="Chapman S.B."/>
            <person name="Gainer-Dewar J."/>
            <person name="Goldberg J."/>
            <person name="Griggs A."/>
            <person name="Gujja S."/>
            <person name="Hansen M."/>
            <person name="Howarth C."/>
            <person name="Imamovic A."/>
            <person name="Ireland A."/>
            <person name="Larimer J."/>
            <person name="McCowan C."/>
            <person name="Murphy C."/>
            <person name="Pearson M."/>
            <person name="Poon T.W."/>
            <person name="Priest M."/>
            <person name="Roberts A."/>
            <person name="Saif S."/>
            <person name="Shea T."/>
            <person name="Sykes S."/>
            <person name="Wortman J."/>
            <person name="Nusbaum C."/>
            <person name="Birren B."/>
        </authorList>
    </citation>
    <scope>NUCLEOTIDE SEQUENCE [LARGE SCALE GENOMIC DNA]</scope>
    <source>
        <strain evidence="1">NJM9701</strain>
    </source>
</reference>
<name>A0A024TBT0_9STRA</name>
<dbReference type="VEuPathDB" id="FungiDB:H310_14471"/>